<evidence type="ECO:0000313" key="2">
    <source>
        <dbReference type="EnsemblPlants" id="TuG1812G0500002446.01.T03.cds472478"/>
    </source>
</evidence>
<evidence type="ECO:0000256" key="1">
    <source>
        <dbReference type="SAM" id="Phobius"/>
    </source>
</evidence>
<protein>
    <submittedName>
        <fullName evidence="2">Uncharacterized protein</fullName>
    </submittedName>
</protein>
<organism evidence="2 3">
    <name type="scientific">Triticum urartu</name>
    <name type="common">Red wild einkorn</name>
    <name type="synonym">Crithodium urartu</name>
    <dbReference type="NCBI Taxonomy" id="4572"/>
    <lineage>
        <taxon>Eukaryota</taxon>
        <taxon>Viridiplantae</taxon>
        <taxon>Streptophyta</taxon>
        <taxon>Embryophyta</taxon>
        <taxon>Tracheophyta</taxon>
        <taxon>Spermatophyta</taxon>
        <taxon>Magnoliopsida</taxon>
        <taxon>Liliopsida</taxon>
        <taxon>Poales</taxon>
        <taxon>Poaceae</taxon>
        <taxon>BOP clade</taxon>
        <taxon>Pooideae</taxon>
        <taxon>Triticodae</taxon>
        <taxon>Triticeae</taxon>
        <taxon>Triticinae</taxon>
        <taxon>Triticum</taxon>
    </lineage>
</organism>
<feature type="transmembrane region" description="Helical" evidence="1">
    <location>
        <begin position="20"/>
        <end position="44"/>
    </location>
</feature>
<accession>A0A8R7UIE6</accession>
<keyword evidence="1" id="KW-1133">Transmembrane helix</keyword>
<name>A0A8R7UIE6_TRIUA</name>
<evidence type="ECO:0000313" key="3">
    <source>
        <dbReference type="Proteomes" id="UP000015106"/>
    </source>
</evidence>
<keyword evidence="1" id="KW-0472">Membrane</keyword>
<proteinExistence type="predicted"/>
<dbReference type="Proteomes" id="UP000015106">
    <property type="component" value="Chromosome 5"/>
</dbReference>
<dbReference type="Gramene" id="TuG1812G0500002446.01.T03">
    <property type="protein sequence ID" value="TuG1812G0500002446.01.T03.cds472478"/>
    <property type="gene ID" value="TuG1812G0500002446.01"/>
</dbReference>
<keyword evidence="1" id="KW-0812">Transmembrane</keyword>
<reference evidence="2" key="2">
    <citation type="submission" date="2018-03" db="EMBL/GenBank/DDBJ databases">
        <title>The Triticum urartu genome reveals the dynamic nature of wheat genome evolution.</title>
        <authorList>
            <person name="Ling H."/>
            <person name="Ma B."/>
            <person name="Shi X."/>
            <person name="Liu H."/>
            <person name="Dong L."/>
            <person name="Sun H."/>
            <person name="Cao Y."/>
            <person name="Gao Q."/>
            <person name="Zheng S."/>
            <person name="Li Y."/>
            <person name="Yu Y."/>
            <person name="Du H."/>
            <person name="Qi M."/>
            <person name="Li Y."/>
            <person name="Yu H."/>
            <person name="Cui Y."/>
            <person name="Wang N."/>
            <person name="Chen C."/>
            <person name="Wu H."/>
            <person name="Zhao Y."/>
            <person name="Zhang J."/>
            <person name="Li Y."/>
            <person name="Zhou W."/>
            <person name="Zhang B."/>
            <person name="Hu W."/>
            <person name="Eijk M."/>
            <person name="Tang J."/>
            <person name="Witsenboer H."/>
            <person name="Zhao S."/>
            <person name="Li Z."/>
            <person name="Zhang A."/>
            <person name="Wang D."/>
            <person name="Liang C."/>
        </authorList>
    </citation>
    <scope>NUCLEOTIDE SEQUENCE [LARGE SCALE GENOMIC DNA]</scope>
    <source>
        <strain evidence="2">cv. G1812</strain>
    </source>
</reference>
<dbReference type="AlphaFoldDB" id="A0A8R7UIE6"/>
<reference evidence="3" key="1">
    <citation type="journal article" date="2013" name="Nature">
        <title>Draft genome of the wheat A-genome progenitor Triticum urartu.</title>
        <authorList>
            <person name="Ling H.Q."/>
            <person name="Zhao S."/>
            <person name="Liu D."/>
            <person name="Wang J."/>
            <person name="Sun H."/>
            <person name="Zhang C."/>
            <person name="Fan H."/>
            <person name="Li D."/>
            <person name="Dong L."/>
            <person name="Tao Y."/>
            <person name="Gao C."/>
            <person name="Wu H."/>
            <person name="Li Y."/>
            <person name="Cui Y."/>
            <person name="Guo X."/>
            <person name="Zheng S."/>
            <person name="Wang B."/>
            <person name="Yu K."/>
            <person name="Liang Q."/>
            <person name="Yang W."/>
            <person name="Lou X."/>
            <person name="Chen J."/>
            <person name="Feng M."/>
            <person name="Jian J."/>
            <person name="Zhang X."/>
            <person name="Luo G."/>
            <person name="Jiang Y."/>
            <person name="Liu J."/>
            <person name="Wang Z."/>
            <person name="Sha Y."/>
            <person name="Zhang B."/>
            <person name="Wu H."/>
            <person name="Tang D."/>
            <person name="Shen Q."/>
            <person name="Xue P."/>
            <person name="Zou S."/>
            <person name="Wang X."/>
            <person name="Liu X."/>
            <person name="Wang F."/>
            <person name="Yang Y."/>
            <person name="An X."/>
            <person name="Dong Z."/>
            <person name="Zhang K."/>
            <person name="Zhang X."/>
            <person name="Luo M.C."/>
            <person name="Dvorak J."/>
            <person name="Tong Y."/>
            <person name="Wang J."/>
            <person name="Yang H."/>
            <person name="Li Z."/>
            <person name="Wang D."/>
            <person name="Zhang A."/>
            <person name="Wang J."/>
        </authorList>
    </citation>
    <scope>NUCLEOTIDE SEQUENCE</scope>
    <source>
        <strain evidence="3">cv. G1812</strain>
    </source>
</reference>
<dbReference type="EnsemblPlants" id="TuG1812G0500002446.01.T03">
    <property type="protein sequence ID" value="TuG1812G0500002446.01.T03.cds472478"/>
    <property type="gene ID" value="TuG1812G0500002446.01"/>
</dbReference>
<reference evidence="2" key="3">
    <citation type="submission" date="2022-06" db="UniProtKB">
        <authorList>
            <consortium name="EnsemblPlants"/>
        </authorList>
    </citation>
    <scope>IDENTIFICATION</scope>
</reference>
<sequence>MGVGPYNCHQLHINPLESIMIARSTVAVFSILPLSNIPVLYAVVSFKNSLSH</sequence>
<gene>
    <name evidence="2" type="primary">LOC125509355</name>
</gene>
<keyword evidence="3" id="KW-1185">Reference proteome</keyword>